<comment type="similarity">
    <text evidence="2 7">Belongs to the SLD2 family.</text>
</comment>
<keyword evidence="4 7" id="KW-0235">DNA replication</keyword>
<comment type="subcellular location">
    <subcellularLocation>
        <location evidence="1 7">Nucleus</location>
    </subcellularLocation>
</comment>
<dbReference type="InterPro" id="IPR021110">
    <property type="entry name" value="DNA_rep_checkpnt_protein"/>
</dbReference>
<name>A0A8H8CPH6_PSICU</name>
<evidence type="ECO:0000256" key="5">
    <source>
        <dbReference type="ARBA" id="ARBA00023242"/>
    </source>
</evidence>
<sequence>MAEVATVRAHIKAWERSFKDANGRPPTVDDIKKNPTIANQYKQYKKLSKAAASSNRAQDANTAAIPSTPPRKARPKDLTSLLLSKSRPIQPPTPLVSFNPFSPQKMTKGKQKERDSANEVEDASNPFFQSDSTKCVVRKASPGLSPSPLPYRPLAVPTLNSDPKGPNLSSTAVSRARKRLRGEPVSPSPNKGKRMRVSSQTTLPFPRLRLNTPTNDDDTSGIEDIDPFVVDNSPVKATIPGKSYQQLFQPGTLPVNLFGVKDIGEAVPNNSGSKISRHTFPSNERPSDPAAYNANSIYSKISSSHLIGGNGTSLKSEPLDNRSSVKRAFSEEEKDPDVALPREKSPLIPPSPPPIAAMHKSGKTKINVKGATSRKKAKIETQMGVGDDSDDPDYDTTTKLRIIGHNKTRRQHALTRQEKGVVDYDSDPILELPRFAAPRAQYQDNEDNAPQQDGNIEIDLPDELRRVLALQSAGSKTQVSEEDRLVKGLLYGRRTNHYDPQKGGEIWDVGEHVDENYADNEGEDDWEGEPVPWAVGEL</sequence>
<organism evidence="9">
    <name type="scientific">Psilocybe cubensis</name>
    <name type="common">Psychedelic mushroom</name>
    <name type="synonym">Stropharia cubensis</name>
    <dbReference type="NCBI Taxonomy" id="181762"/>
    <lineage>
        <taxon>Eukaryota</taxon>
        <taxon>Fungi</taxon>
        <taxon>Dikarya</taxon>
        <taxon>Basidiomycota</taxon>
        <taxon>Agaricomycotina</taxon>
        <taxon>Agaricomycetes</taxon>
        <taxon>Agaricomycetidae</taxon>
        <taxon>Agaricales</taxon>
        <taxon>Agaricineae</taxon>
        <taxon>Strophariaceae</taxon>
        <taxon>Psilocybe</taxon>
    </lineage>
</organism>
<feature type="compositionally biased region" description="Acidic residues" evidence="8">
    <location>
        <begin position="215"/>
        <end position="226"/>
    </location>
</feature>
<feature type="compositionally biased region" description="Polar residues" evidence="8">
    <location>
        <begin position="51"/>
        <end position="65"/>
    </location>
</feature>
<gene>
    <name evidence="9" type="ORF">JR316_000660</name>
</gene>
<accession>A0A8H8CPH6</accession>
<dbReference type="GO" id="GO:0003697">
    <property type="term" value="F:single-stranded DNA binding"/>
    <property type="evidence" value="ECO:0007669"/>
    <property type="project" value="TreeGrafter"/>
</dbReference>
<feature type="region of interest" description="Disordered" evidence="8">
    <location>
        <begin position="45"/>
        <end position="129"/>
    </location>
</feature>
<dbReference type="GO" id="GO:0006270">
    <property type="term" value="P:DNA replication initiation"/>
    <property type="evidence" value="ECO:0007669"/>
    <property type="project" value="UniProtKB-UniRule"/>
</dbReference>
<feature type="region of interest" description="Disordered" evidence="8">
    <location>
        <begin position="309"/>
        <end position="363"/>
    </location>
</feature>
<feature type="region of interest" description="Disordered" evidence="8">
    <location>
        <begin position="156"/>
        <end position="227"/>
    </location>
</feature>
<dbReference type="FunFam" id="1.10.10.1460:FF:000001">
    <property type="entry name" value="DNA replication regulator Sld2"/>
    <property type="match status" value="1"/>
</dbReference>
<proteinExistence type="inferred from homology"/>
<feature type="compositionally biased region" description="Acidic residues" evidence="8">
    <location>
        <begin position="517"/>
        <end position="528"/>
    </location>
</feature>
<evidence type="ECO:0000256" key="1">
    <source>
        <dbReference type="ARBA" id="ARBA00004123"/>
    </source>
</evidence>
<evidence type="ECO:0000256" key="4">
    <source>
        <dbReference type="ARBA" id="ARBA00022705"/>
    </source>
</evidence>
<feature type="region of interest" description="Disordered" evidence="8">
    <location>
        <begin position="517"/>
        <end position="538"/>
    </location>
</feature>
<comment type="function">
    <text evidence="7">Has a role in the initiation of DNA replication. Required at S-phase checkpoint.</text>
</comment>
<dbReference type="PANTHER" id="PTHR28124:SF1">
    <property type="entry name" value="DNA REPLICATION REGULATOR SLD2"/>
    <property type="match status" value="1"/>
</dbReference>
<evidence type="ECO:0000256" key="6">
    <source>
        <dbReference type="ARBA" id="ARBA00023306"/>
    </source>
</evidence>
<dbReference type="EMBL" id="JAFIQS010000001">
    <property type="protein sequence ID" value="KAG5174002.1"/>
    <property type="molecule type" value="Genomic_DNA"/>
</dbReference>
<evidence type="ECO:0000256" key="8">
    <source>
        <dbReference type="SAM" id="MobiDB-lite"/>
    </source>
</evidence>
<dbReference type="InterPro" id="IPR040203">
    <property type="entry name" value="Sld2"/>
</dbReference>
<evidence type="ECO:0000256" key="3">
    <source>
        <dbReference type="ARBA" id="ARBA00018363"/>
    </source>
</evidence>
<evidence type="ECO:0000256" key="2">
    <source>
        <dbReference type="ARBA" id="ARBA00007276"/>
    </source>
</evidence>
<evidence type="ECO:0000313" key="9">
    <source>
        <dbReference type="EMBL" id="KAG5174002.1"/>
    </source>
</evidence>
<comment type="caution">
    <text evidence="9">The sequence shown here is derived from an EMBL/GenBank/DDBJ whole genome shotgun (WGS) entry which is preliminary data.</text>
</comment>
<dbReference type="Pfam" id="PF11719">
    <property type="entry name" value="Drc1-Sld2"/>
    <property type="match status" value="1"/>
</dbReference>
<dbReference type="GO" id="GO:0003688">
    <property type="term" value="F:DNA replication origin binding"/>
    <property type="evidence" value="ECO:0007669"/>
    <property type="project" value="TreeGrafter"/>
</dbReference>
<dbReference type="AlphaFoldDB" id="A0A8H8CPH6"/>
<dbReference type="OrthoDB" id="8775810at2759"/>
<protein>
    <recommendedName>
        <fullName evidence="3 7">DNA replication regulator SLD2</fullName>
    </recommendedName>
</protein>
<dbReference type="GO" id="GO:0000727">
    <property type="term" value="P:double-strand break repair via break-induced replication"/>
    <property type="evidence" value="ECO:0007669"/>
    <property type="project" value="TreeGrafter"/>
</dbReference>
<keyword evidence="5 7" id="KW-0539">Nucleus</keyword>
<keyword evidence="6 7" id="KW-0131">Cell cycle</keyword>
<dbReference type="GO" id="GO:0031261">
    <property type="term" value="C:DNA replication preinitiation complex"/>
    <property type="evidence" value="ECO:0007669"/>
    <property type="project" value="TreeGrafter"/>
</dbReference>
<feature type="compositionally biased region" description="Basic and acidic residues" evidence="8">
    <location>
        <begin position="328"/>
        <end position="345"/>
    </location>
</feature>
<reference evidence="9" key="1">
    <citation type="submission" date="2021-02" db="EMBL/GenBank/DDBJ databases">
        <title>Psilocybe cubensis genome.</title>
        <authorList>
            <person name="Mckernan K.J."/>
            <person name="Crawford S."/>
            <person name="Trippe A."/>
            <person name="Kane L.T."/>
            <person name="Mclaughlin S."/>
        </authorList>
    </citation>
    <scope>NUCLEOTIDE SEQUENCE [LARGE SCALE GENOMIC DNA]</scope>
    <source>
        <strain evidence="9">MGC-MH-2018</strain>
    </source>
</reference>
<feature type="region of interest" description="Disordered" evidence="8">
    <location>
        <begin position="268"/>
        <end position="288"/>
    </location>
</feature>
<dbReference type="CDD" id="cd22289">
    <property type="entry name" value="RecQL4_SLD2_NTD"/>
    <property type="match status" value="1"/>
</dbReference>
<dbReference type="Gene3D" id="1.10.10.1460">
    <property type="match status" value="1"/>
</dbReference>
<feature type="compositionally biased region" description="Polar residues" evidence="8">
    <location>
        <begin position="268"/>
        <end position="284"/>
    </location>
</feature>
<dbReference type="PANTHER" id="PTHR28124">
    <property type="entry name" value="DNA REPLICATION REGULATOR SLD2"/>
    <property type="match status" value="1"/>
</dbReference>
<dbReference type="GO" id="GO:1902977">
    <property type="term" value="P:mitotic DNA replication preinitiation complex assembly"/>
    <property type="evidence" value="ECO:0007669"/>
    <property type="project" value="TreeGrafter"/>
</dbReference>
<evidence type="ECO:0000256" key="7">
    <source>
        <dbReference type="RuleBase" id="RU367067"/>
    </source>
</evidence>